<dbReference type="OrthoDB" id="9204554at2"/>
<evidence type="ECO:0000313" key="2">
    <source>
        <dbReference type="EMBL" id="ADB18573.1"/>
    </source>
</evidence>
<dbReference type="AlphaFoldDB" id="D2R1W2"/>
<name>D2R1W2_PIRSD</name>
<dbReference type="EMBL" id="CP001848">
    <property type="protein sequence ID" value="ADB18573.1"/>
    <property type="molecule type" value="Genomic_DNA"/>
</dbReference>
<evidence type="ECO:0008006" key="4">
    <source>
        <dbReference type="Google" id="ProtNLM"/>
    </source>
</evidence>
<evidence type="ECO:0000313" key="3">
    <source>
        <dbReference type="Proteomes" id="UP000001887"/>
    </source>
</evidence>
<keyword evidence="3" id="KW-1185">Reference proteome</keyword>
<feature type="chain" id="PRO_5003036161" description="DUF4157 domain-containing protein" evidence="1">
    <location>
        <begin position="26"/>
        <end position="341"/>
    </location>
</feature>
<sequence precursor="true">MSFRFPLGLLLLLAASFAHPAPLLAADEVAEPVTIPLAPGSVVELASVAQGQKLLAIDDDFSRRLTTFDIASRVRGVEKPTKADWQSQLVAEVIAWDAETTARLRTILGSMEKRLARFDLALPATIYLVQTTGREESHAAYTRGDAIMLPVRLVRGDDRSLETLLLHELFHVLSRKNAALRRAMYRIVGFEEIAEIELPPSIADAKITNPDAPRLDVVISMAVDGQLVHAVPLLLAEPPVFDPSAGKGMFAYMKFKLVEVEGLLDAQAKLMWRVKMQEDEPVTISITPNFEPYFKKIGSNTRYIIHPEEVLADNFAYLVLERDDLPTPRVTDELGRLLLKP</sequence>
<protein>
    <recommendedName>
        <fullName evidence="4">DUF4157 domain-containing protein</fullName>
    </recommendedName>
</protein>
<dbReference type="KEGG" id="psl:Psta_3919"/>
<dbReference type="HOGENOM" id="CLU_071237_0_0_0"/>
<dbReference type="Proteomes" id="UP000001887">
    <property type="component" value="Chromosome"/>
</dbReference>
<evidence type="ECO:0000256" key="1">
    <source>
        <dbReference type="SAM" id="SignalP"/>
    </source>
</evidence>
<gene>
    <name evidence="2" type="ordered locus">Psta_3919</name>
</gene>
<reference evidence="2 3" key="1">
    <citation type="journal article" date="2009" name="Stand. Genomic Sci.">
        <title>Complete genome sequence of Pirellula staleyi type strain (ATCC 27377).</title>
        <authorList>
            <person name="Clum A."/>
            <person name="Tindall B.J."/>
            <person name="Sikorski J."/>
            <person name="Ivanova N."/>
            <person name="Mavrommatis K."/>
            <person name="Lucas S."/>
            <person name="Glavina del Rio T."/>
            <person name="Nolan M."/>
            <person name="Chen F."/>
            <person name="Tice H."/>
            <person name="Pitluck S."/>
            <person name="Cheng J.F."/>
            <person name="Chertkov O."/>
            <person name="Brettin T."/>
            <person name="Han C."/>
            <person name="Detter J.C."/>
            <person name="Kuske C."/>
            <person name="Bruce D."/>
            <person name="Goodwin L."/>
            <person name="Ovchinikova G."/>
            <person name="Pati A."/>
            <person name="Mikhailova N."/>
            <person name="Chen A."/>
            <person name="Palaniappan K."/>
            <person name="Land M."/>
            <person name="Hauser L."/>
            <person name="Chang Y.J."/>
            <person name="Jeffries C.D."/>
            <person name="Chain P."/>
            <person name="Rohde M."/>
            <person name="Goker M."/>
            <person name="Bristow J."/>
            <person name="Eisen J.A."/>
            <person name="Markowitz V."/>
            <person name="Hugenholtz P."/>
            <person name="Kyrpides N.C."/>
            <person name="Klenk H.P."/>
            <person name="Lapidus A."/>
        </authorList>
    </citation>
    <scope>NUCLEOTIDE SEQUENCE [LARGE SCALE GENOMIC DNA]</scope>
    <source>
        <strain evidence="3">ATCC 27377 / DSM 6068 / ICPB 4128</strain>
    </source>
</reference>
<feature type="signal peptide" evidence="1">
    <location>
        <begin position="1"/>
        <end position="25"/>
    </location>
</feature>
<keyword evidence="1" id="KW-0732">Signal</keyword>
<proteinExistence type="predicted"/>
<organism evidence="2 3">
    <name type="scientific">Pirellula staleyi (strain ATCC 27377 / DSM 6068 / ICPB 4128)</name>
    <name type="common">Pirella staleyi</name>
    <dbReference type="NCBI Taxonomy" id="530564"/>
    <lineage>
        <taxon>Bacteria</taxon>
        <taxon>Pseudomonadati</taxon>
        <taxon>Planctomycetota</taxon>
        <taxon>Planctomycetia</taxon>
        <taxon>Pirellulales</taxon>
        <taxon>Pirellulaceae</taxon>
        <taxon>Pirellula</taxon>
    </lineage>
</organism>
<dbReference type="eggNOG" id="ENOG50322PT">
    <property type="taxonomic scope" value="Bacteria"/>
</dbReference>
<accession>D2R1W2</accession>